<name>A0A4C1UH91_EUMVA</name>
<comment type="caution">
    <text evidence="1">The sequence shown here is derived from an EMBL/GenBank/DDBJ whole genome shotgun (WGS) entry which is preliminary data.</text>
</comment>
<organism evidence="1 2">
    <name type="scientific">Eumeta variegata</name>
    <name type="common">Bagworm moth</name>
    <name type="synonym">Eumeta japonica</name>
    <dbReference type="NCBI Taxonomy" id="151549"/>
    <lineage>
        <taxon>Eukaryota</taxon>
        <taxon>Metazoa</taxon>
        <taxon>Ecdysozoa</taxon>
        <taxon>Arthropoda</taxon>
        <taxon>Hexapoda</taxon>
        <taxon>Insecta</taxon>
        <taxon>Pterygota</taxon>
        <taxon>Neoptera</taxon>
        <taxon>Endopterygota</taxon>
        <taxon>Lepidoptera</taxon>
        <taxon>Glossata</taxon>
        <taxon>Ditrysia</taxon>
        <taxon>Tineoidea</taxon>
        <taxon>Psychidae</taxon>
        <taxon>Oiketicinae</taxon>
        <taxon>Eumeta</taxon>
    </lineage>
</organism>
<evidence type="ECO:0000313" key="1">
    <source>
        <dbReference type="EMBL" id="GBP25778.1"/>
    </source>
</evidence>
<accession>A0A4C1UH91</accession>
<proteinExistence type="predicted"/>
<dbReference type="Proteomes" id="UP000299102">
    <property type="component" value="Unassembled WGS sequence"/>
</dbReference>
<sequence>MESYVILFGAFESPFYPSGSAHAQVQRARAVTHPRALLMAQARTASATWISFGQVLYDRAKLWPISSLSLHPPTPLSIIPSPSPVILFLPKQRIGDFPELQAFMDGGDRLLSGGSYADLPLENAMRNILEIQLERAIAERARRLELAEQADASTPDPATNPTYQEVRARLRHAAPLSTNHQ</sequence>
<gene>
    <name evidence="1" type="ORF">EVAR_94796_1</name>
</gene>
<dbReference type="EMBL" id="BGZK01000172">
    <property type="protein sequence ID" value="GBP25778.1"/>
    <property type="molecule type" value="Genomic_DNA"/>
</dbReference>
<keyword evidence="2" id="KW-1185">Reference proteome</keyword>
<reference evidence="1 2" key="1">
    <citation type="journal article" date="2019" name="Commun. Biol.">
        <title>The bagworm genome reveals a unique fibroin gene that provides high tensile strength.</title>
        <authorList>
            <person name="Kono N."/>
            <person name="Nakamura H."/>
            <person name="Ohtoshi R."/>
            <person name="Tomita M."/>
            <person name="Numata K."/>
            <person name="Arakawa K."/>
        </authorList>
    </citation>
    <scope>NUCLEOTIDE SEQUENCE [LARGE SCALE GENOMIC DNA]</scope>
</reference>
<dbReference type="AlphaFoldDB" id="A0A4C1UH91"/>
<evidence type="ECO:0000313" key="2">
    <source>
        <dbReference type="Proteomes" id="UP000299102"/>
    </source>
</evidence>
<protein>
    <submittedName>
        <fullName evidence="1">Uncharacterized protein</fullName>
    </submittedName>
</protein>